<dbReference type="RefSeq" id="WP_176942635.1">
    <property type="nucleotide sequence ID" value="NZ_JABZEC010000003.1"/>
</dbReference>
<protein>
    <submittedName>
        <fullName evidence="1">Uncharacterized protein</fullName>
    </submittedName>
</protein>
<reference evidence="1 2" key="1">
    <citation type="submission" date="2020-06" db="EMBL/GenBank/DDBJ databases">
        <authorList>
            <person name="Kang J."/>
        </authorList>
    </citation>
    <scope>NUCLEOTIDE SEQUENCE [LARGE SCALE GENOMIC DNA]</scope>
    <source>
        <strain evidence="1 2">DCY120</strain>
    </source>
</reference>
<keyword evidence="2" id="KW-1185">Reference proteome</keyword>
<sequence>MYYGSDSGGTLDWKVGKKANFSLKGTDQTSTGSSSVGWFMVTNFIKFNLAVAQDGILNLTTGGGPMNLNTFQNIDFPFADGAQVDIKRLGTRGVISGMATREAKVIFR</sequence>
<dbReference type="AlphaFoldDB" id="A0A850R0A4"/>
<proteinExistence type="predicted"/>
<dbReference type="Proteomes" id="UP000563523">
    <property type="component" value="Unassembled WGS sequence"/>
</dbReference>
<evidence type="ECO:0000313" key="1">
    <source>
        <dbReference type="EMBL" id="NVY96479.1"/>
    </source>
</evidence>
<name>A0A850R0A4_9LACO</name>
<dbReference type="EMBL" id="JABZEC010000003">
    <property type="protein sequence ID" value="NVY96479.1"/>
    <property type="molecule type" value="Genomic_DNA"/>
</dbReference>
<comment type="caution">
    <text evidence="1">The sequence shown here is derived from an EMBL/GenBank/DDBJ whole genome shotgun (WGS) entry which is preliminary data.</text>
</comment>
<gene>
    <name evidence="1" type="ORF">HU830_04750</name>
</gene>
<organism evidence="1 2">
    <name type="scientific">Bombilactobacillus apium</name>
    <dbReference type="NCBI Taxonomy" id="2675299"/>
    <lineage>
        <taxon>Bacteria</taxon>
        <taxon>Bacillati</taxon>
        <taxon>Bacillota</taxon>
        <taxon>Bacilli</taxon>
        <taxon>Lactobacillales</taxon>
        <taxon>Lactobacillaceae</taxon>
        <taxon>Bombilactobacillus</taxon>
    </lineage>
</organism>
<evidence type="ECO:0000313" key="2">
    <source>
        <dbReference type="Proteomes" id="UP000563523"/>
    </source>
</evidence>
<accession>A0A850R0A4</accession>